<dbReference type="EMBL" id="FOQO01000002">
    <property type="protein sequence ID" value="SFI08965.1"/>
    <property type="molecule type" value="Genomic_DNA"/>
</dbReference>
<dbReference type="Pfam" id="PF13591">
    <property type="entry name" value="MerR_2"/>
    <property type="match status" value="1"/>
</dbReference>
<evidence type="ECO:0000313" key="1">
    <source>
        <dbReference type="EMBL" id="SFI08965.1"/>
    </source>
</evidence>
<organism evidence="1 2">
    <name type="scientific">Parapedobacter indicus</name>
    <dbReference type="NCBI Taxonomy" id="1477437"/>
    <lineage>
        <taxon>Bacteria</taxon>
        <taxon>Pseudomonadati</taxon>
        <taxon>Bacteroidota</taxon>
        <taxon>Sphingobacteriia</taxon>
        <taxon>Sphingobacteriales</taxon>
        <taxon>Sphingobacteriaceae</taxon>
        <taxon>Parapedobacter</taxon>
    </lineage>
</organism>
<keyword evidence="2" id="KW-1185">Reference proteome</keyword>
<dbReference type="Gene3D" id="1.10.1660.10">
    <property type="match status" value="1"/>
</dbReference>
<protein>
    <submittedName>
        <fullName evidence="1">MerR HTH family regulatory protein</fullName>
    </submittedName>
</protein>
<reference evidence="1 2" key="1">
    <citation type="submission" date="2016-10" db="EMBL/GenBank/DDBJ databases">
        <authorList>
            <person name="de Groot N.N."/>
        </authorList>
    </citation>
    <scope>NUCLEOTIDE SEQUENCE [LARGE SCALE GENOMIC DNA]</scope>
    <source>
        <strain evidence="1 2">RK1</strain>
    </source>
</reference>
<dbReference type="AlphaFoldDB" id="A0A1I3FCM3"/>
<dbReference type="STRING" id="1477437.SAMN05444682_102265"/>
<evidence type="ECO:0000313" key="2">
    <source>
        <dbReference type="Proteomes" id="UP000198670"/>
    </source>
</evidence>
<sequence>MKKDVITVKEYCHIHQIEVTFIDYLEESGLVQLTSVNRQRCIPHDALGAVERLVNWHMELEVNPQGLEVANTLYQRVLELQEEIVRLRSALKNS</sequence>
<accession>A0A1I3FCM3</accession>
<name>A0A1I3FCM3_9SPHI</name>
<dbReference type="Proteomes" id="UP000198670">
    <property type="component" value="Unassembled WGS sequence"/>
</dbReference>
<proteinExistence type="predicted"/>
<dbReference type="OrthoDB" id="1494789at2"/>
<dbReference type="RefSeq" id="WP_090625001.1">
    <property type="nucleotide sequence ID" value="NZ_FOQO01000002.1"/>
</dbReference>
<gene>
    <name evidence="1" type="ORF">SAMN05444682_102265</name>
</gene>